<proteinExistence type="predicted"/>
<dbReference type="EMBL" id="BGPR01040411">
    <property type="protein sequence ID" value="GBO16524.1"/>
    <property type="molecule type" value="Genomic_DNA"/>
</dbReference>
<reference evidence="1 2" key="1">
    <citation type="journal article" date="2019" name="Sci. Rep.">
        <title>Orb-weaving spider Araneus ventricosus genome elucidates the spidroin gene catalogue.</title>
        <authorList>
            <person name="Kono N."/>
            <person name="Nakamura H."/>
            <person name="Ohtoshi R."/>
            <person name="Moran D.A.P."/>
            <person name="Shinohara A."/>
            <person name="Yoshida Y."/>
            <person name="Fujiwara M."/>
            <person name="Mori M."/>
            <person name="Tomita M."/>
            <person name="Arakawa K."/>
        </authorList>
    </citation>
    <scope>NUCLEOTIDE SEQUENCE [LARGE SCALE GENOMIC DNA]</scope>
</reference>
<dbReference type="Proteomes" id="UP000499080">
    <property type="component" value="Unassembled WGS sequence"/>
</dbReference>
<comment type="caution">
    <text evidence="1">The sequence shown here is derived from an EMBL/GenBank/DDBJ whole genome shotgun (WGS) entry which is preliminary data.</text>
</comment>
<gene>
    <name evidence="1" type="ORF">AVEN_88649_1</name>
</gene>
<evidence type="ECO:0000313" key="1">
    <source>
        <dbReference type="EMBL" id="GBO16524.1"/>
    </source>
</evidence>
<keyword evidence="2" id="KW-1185">Reference proteome</keyword>
<name>A0A4Y2UWK2_ARAVE</name>
<evidence type="ECO:0000313" key="2">
    <source>
        <dbReference type="Proteomes" id="UP000499080"/>
    </source>
</evidence>
<sequence length="166" mass="18931">MTAERSRPLTLATILATWRQIWRQIEDFRKCNDFLDISIRRGDTRMCYIIPCDVTTSRASVYKRRANAFEERLWSFVCSASWKADELSAIESTVTVISDLLTVCVSKSESAVTVITSELLSVCVANLYKSYCSSYLCYVFFSCSFVNKPSLSCVLNCLHRTHIGQF</sequence>
<accession>A0A4Y2UWK2</accession>
<organism evidence="1 2">
    <name type="scientific">Araneus ventricosus</name>
    <name type="common">Orbweaver spider</name>
    <name type="synonym">Epeira ventricosa</name>
    <dbReference type="NCBI Taxonomy" id="182803"/>
    <lineage>
        <taxon>Eukaryota</taxon>
        <taxon>Metazoa</taxon>
        <taxon>Ecdysozoa</taxon>
        <taxon>Arthropoda</taxon>
        <taxon>Chelicerata</taxon>
        <taxon>Arachnida</taxon>
        <taxon>Araneae</taxon>
        <taxon>Araneomorphae</taxon>
        <taxon>Entelegynae</taxon>
        <taxon>Araneoidea</taxon>
        <taxon>Araneidae</taxon>
        <taxon>Araneus</taxon>
    </lineage>
</organism>
<dbReference type="AlphaFoldDB" id="A0A4Y2UWK2"/>
<protein>
    <submittedName>
        <fullName evidence="1">Uncharacterized protein</fullName>
    </submittedName>
</protein>